<protein>
    <recommendedName>
        <fullName evidence="5">Bacterial Ig-like domain-containing protein</fullName>
    </recommendedName>
</protein>
<dbReference type="Pfam" id="PF16640">
    <property type="entry name" value="Big_3_5"/>
    <property type="match status" value="2"/>
</dbReference>
<dbReference type="PANTHER" id="PTHR33607:SF2">
    <property type="entry name" value="ENDONUCLEASE-1"/>
    <property type="match status" value="1"/>
</dbReference>
<keyword evidence="7" id="KW-1185">Reference proteome</keyword>
<sequence>MPVVRRLSALVAAAVGASVLSLVPGAPASGATVTAERTTSTPSAPAPAPASSQPRRGTPHDPATYYAGTEGLTGADLAARLNTIIKGHTRLSYTPGVWDALKVLDRDPNNSSAIIDFYSGVSMPASNQCGSASNCWNREHTWAQSHGDLTTSAGPGTDLHHMRPSFMRSNSARGNLDFDDSPTGSSVPDCAVCKRDSDSFEPPDAVKGDLARGLFYMAVRYEGDAQFSRDLKLNDRTCNGSGAGNHGKLSTLIRWSQMDPPDDRERLRNNLIDADYQGNRNPFIDHPEWVASIFGDGVGRGPACGSTTGTEYSPGGTTPPTNNPPTTSAVTVSTAEDTAISVTLTATDPDGDPLTWSISQTAINGSAGISGATLSYTPSPNWSGTDVVGVRVSDGRGGVATTTVTITVTPVNDPPVASDLTVSTPRGTAARIVLNATDVDDTDLGYTVVSGPAHGTAALADGAVTYTPSAGYTGSDSFTYRARDPQGALSNLATVSITVTAPVQHPPVPSDVNVSTDEDTAISFTLPATDADGDPLSFDWVSYPANGTLGLNAPNNATYTPRHNFHGTDSFTWSVSDGTSTVTATATITVRSVNDPPVAYSRSASTDEDTPVMVFLVGEDPDGGPITFAITHQAAHGTVTLLNDNVATYTPAANFHGADSFTFTVSDGEATDTGTIDLTVRPVNDAPTAADVNGTRTDEVAETGTGGVTIPLAGEDVDGDVISYALADGPDHGEVTVAGAAATYTPSPFFHGTDSFTYTASDGLLTSAPATVTVTVDHVNHAPVITGPTLALATEAGTPVTATITATDPDAGDVVTITDVSEPTHGSVSVSGSDVTYTPQSREGTDSFLVTVGDGHGGTASALLTVAVSARTAQLTVTTPRAVRGTRVTTTVTMAPAGRAGEVVLRSGATVLGRADLAPDGTARVSWVPGRAGTTSLTASWAGDSLYGPATEPASVAVQKSAARLRLAADGPLRRGKPGVVTVTVAKVAGSPATGTVTLKVGSKNLTAKLARGVARFRIAKLPTTASTRLTARYAGDTQYAAATTTRTFTLRR</sequence>
<dbReference type="Pfam" id="PF04231">
    <property type="entry name" value="Endonuclease_1"/>
    <property type="match status" value="1"/>
</dbReference>
<dbReference type="NCBIfam" id="NF012211">
    <property type="entry name" value="tand_rpt_95"/>
    <property type="match status" value="5"/>
</dbReference>
<dbReference type="RefSeq" id="WP_345456831.1">
    <property type="nucleotide sequence ID" value="NZ_BAABKG010000002.1"/>
</dbReference>
<dbReference type="Gene3D" id="2.60.40.3440">
    <property type="match status" value="5"/>
</dbReference>
<dbReference type="SUPFAM" id="SSF54060">
    <property type="entry name" value="His-Me finger endonucleases"/>
    <property type="match status" value="1"/>
</dbReference>
<feature type="region of interest" description="Disordered" evidence="3">
    <location>
        <begin position="33"/>
        <end position="67"/>
    </location>
</feature>
<keyword evidence="1" id="KW-0540">Nuclease</keyword>
<evidence type="ECO:0000313" key="6">
    <source>
        <dbReference type="EMBL" id="GAA5146135.1"/>
    </source>
</evidence>
<dbReference type="Pfam" id="PF17963">
    <property type="entry name" value="Big_9"/>
    <property type="match status" value="6"/>
</dbReference>
<name>A0ABP9PML5_9ACTN</name>
<evidence type="ECO:0000259" key="5">
    <source>
        <dbReference type="Pfam" id="PF16640"/>
    </source>
</evidence>
<dbReference type="InterPro" id="IPR015919">
    <property type="entry name" value="Cadherin-like_sf"/>
</dbReference>
<evidence type="ECO:0000256" key="4">
    <source>
        <dbReference type="SAM" id="SignalP"/>
    </source>
</evidence>
<organism evidence="6 7">
    <name type="scientific">Nocardioides marinquilinus</name>
    <dbReference type="NCBI Taxonomy" id="1210400"/>
    <lineage>
        <taxon>Bacteria</taxon>
        <taxon>Bacillati</taxon>
        <taxon>Actinomycetota</taxon>
        <taxon>Actinomycetes</taxon>
        <taxon>Propionibacteriales</taxon>
        <taxon>Nocardioidaceae</taxon>
        <taxon>Nocardioides</taxon>
    </lineage>
</organism>
<feature type="chain" id="PRO_5046496719" description="Bacterial Ig-like domain-containing protein" evidence="4">
    <location>
        <begin position="29"/>
        <end position="1053"/>
    </location>
</feature>
<keyword evidence="4" id="KW-0732">Signal</keyword>
<accession>A0ABP9PML5</accession>
<evidence type="ECO:0000256" key="3">
    <source>
        <dbReference type="SAM" id="MobiDB-lite"/>
    </source>
</evidence>
<feature type="domain" description="Bacterial Ig-like" evidence="5">
    <location>
        <begin position="975"/>
        <end position="1050"/>
    </location>
</feature>
<gene>
    <name evidence="6" type="ORF">GCM10023340_16600</name>
</gene>
<evidence type="ECO:0000256" key="1">
    <source>
        <dbReference type="ARBA" id="ARBA00022722"/>
    </source>
</evidence>
<dbReference type="InterPro" id="IPR032109">
    <property type="entry name" value="Big_3_5"/>
</dbReference>
<feature type="compositionally biased region" description="Low complexity" evidence="3">
    <location>
        <begin position="314"/>
        <end position="327"/>
    </location>
</feature>
<keyword evidence="2" id="KW-0378">Hydrolase</keyword>
<dbReference type="Proteomes" id="UP001500221">
    <property type="component" value="Unassembled WGS sequence"/>
</dbReference>
<dbReference type="Gene3D" id="2.60.40.10">
    <property type="entry name" value="Immunoglobulins"/>
    <property type="match status" value="2"/>
</dbReference>
<evidence type="ECO:0000313" key="7">
    <source>
        <dbReference type="Proteomes" id="UP001500221"/>
    </source>
</evidence>
<dbReference type="InterPro" id="IPR007346">
    <property type="entry name" value="Endonuclease-I"/>
</dbReference>
<feature type="region of interest" description="Disordered" evidence="3">
    <location>
        <begin position="305"/>
        <end position="329"/>
    </location>
</feature>
<reference evidence="7" key="1">
    <citation type="journal article" date="2019" name="Int. J. Syst. Evol. Microbiol.">
        <title>The Global Catalogue of Microorganisms (GCM) 10K type strain sequencing project: providing services to taxonomists for standard genome sequencing and annotation.</title>
        <authorList>
            <consortium name="The Broad Institute Genomics Platform"/>
            <consortium name="The Broad Institute Genome Sequencing Center for Infectious Disease"/>
            <person name="Wu L."/>
            <person name="Ma J."/>
        </authorList>
    </citation>
    <scope>NUCLEOTIDE SEQUENCE [LARGE SCALE GENOMIC DNA]</scope>
    <source>
        <strain evidence="7">JCM 18459</strain>
    </source>
</reference>
<dbReference type="Gene3D" id="2.60.40.2810">
    <property type="match status" value="1"/>
</dbReference>
<evidence type="ECO:0000256" key="2">
    <source>
        <dbReference type="ARBA" id="ARBA00022801"/>
    </source>
</evidence>
<feature type="signal peptide" evidence="4">
    <location>
        <begin position="1"/>
        <end position="28"/>
    </location>
</feature>
<dbReference type="InterPro" id="IPR013783">
    <property type="entry name" value="Ig-like_fold"/>
</dbReference>
<dbReference type="SUPFAM" id="SSF49313">
    <property type="entry name" value="Cadherin-like"/>
    <property type="match status" value="1"/>
</dbReference>
<proteinExistence type="predicted"/>
<dbReference type="EMBL" id="BAABKG010000002">
    <property type="protein sequence ID" value="GAA5146135.1"/>
    <property type="molecule type" value="Genomic_DNA"/>
</dbReference>
<feature type="domain" description="Bacterial Ig-like" evidence="5">
    <location>
        <begin position="876"/>
        <end position="958"/>
    </location>
</feature>
<dbReference type="InterPro" id="IPR044925">
    <property type="entry name" value="His-Me_finger_sf"/>
</dbReference>
<dbReference type="PANTHER" id="PTHR33607">
    <property type="entry name" value="ENDONUCLEASE-1"/>
    <property type="match status" value="1"/>
</dbReference>
<comment type="caution">
    <text evidence="6">The sequence shown here is derived from an EMBL/GenBank/DDBJ whole genome shotgun (WGS) entry which is preliminary data.</text>
</comment>